<keyword evidence="2" id="KW-1185">Reference proteome</keyword>
<dbReference type="Proteomes" id="UP001163321">
    <property type="component" value="Chromosome 6"/>
</dbReference>
<gene>
    <name evidence="1" type="ORF">PsorP6_010518</name>
</gene>
<accession>A0ACC0VV41</accession>
<dbReference type="EMBL" id="CM047585">
    <property type="protein sequence ID" value="KAI9910215.1"/>
    <property type="molecule type" value="Genomic_DNA"/>
</dbReference>
<evidence type="ECO:0000313" key="2">
    <source>
        <dbReference type="Proteomes" id="UP001163321"/>
    </source>
</evidence>
<sequence>MTNGGGYFKAKKARQMEAILRDGVSIPSDRMCRSHTPMRALARQHGQDLVLAVGKDCADRGTVLTTYGFQHVVTVDQLDRHVPAMYPDVHVLEPLDHQGHFDLHAFRAVFVRIDPIVLKPRTPDCHGCPLLPERTRRTTHRTRRWHANMCPFTRPARISRTWSDFHLPRDGAGAFHALLETLFTRTTGHKLQETLYGKPQRTSFAFAATLLDAQYDAVERIYMVGDKPHTDIYGAKQAGGR</sequence>
<reference evidence="1 2" key="1">
    <citation type="journal article" date="2022" name="bioRxiv">
        <title>The genome of the oomycete Peronosclerospora sorghi, a cosmopolitan pathogen of maize and sorghum, is inflated with dispersed pseudogenes.</title>
        <authorList>
            <person name="Fletcher K."/>
            <person name="Martin F."/>
            <person name="Isakeit T."/>
            <person name="Cavanaugh K."/>
            <person name="Magill C."/>
            <person name="Michelmore R."/>
        </authorList>
    </citation>
    <scope>NUCLEOTIDE SEQUENCE [LARGE SCALE GENOMIC DNA]</scope>
    <source>
        <strain evidence="1">P6</strain>
    </source>
</reference>
<protein>
    <submittedName>
        <fullName evidence="1">Uncharacterized protein</fullName>
    </submittedName>
</protein>
<comment type="caution">
    <text evidence="1">The sequence shown here is derived from an EMBL/GenBank/DDBJ whole genome shotgun (WGS) entry which is preliminary data.</text>
</comment>
<proteinExistence type="predicted"/>
<evidence type="ECO:0000313" key="1">
    <source>
        <dbReference type="EMBL" id="KAI9910215.1"/>
    </source>
</evidence>
<organism evidence="1 2">
    <name type="scientific">Peronosclerospora sorghi</name>
    <dbReference type="NCBI Taxonomy" id="230839"/>
    <lineage>
        <taxon>Eukaryota</taxon>
        <taxon>Sar</taxon>
        <taxon>Stramenopiles</taxon>
        <taxon>Oomycota</taxon>
        <taxon>Peronosporomycetes</taxon>
        <taxon>Peronosporales</taxon>
        <taxon>Peronosporaceae</taxon>
        <taxon>Peronosclerospora</taxon>
    </lineage>
</organism>
<name>A0ACC0VV41_9STRA</name>